<gene>
    <name evidence="2" type="ORF">PVAP13_6KG232900</name>
</gene>
<reference evidence="2 3" key="1">
    <citation type="submission" date="2020-05" db="EMBL/GenBank/DDBJ databases">
        <title>WGS assembly of Panicum virgatum.</title>
        <authorList>
            <person name="Lovell J.T."/>
            <person name="Jenkins J."/>
            <person name="Shu S."/>
            <person name="Juenger T.E."/>
            <person name="Schmutz J."/>
        </authorList>
    </citation>
    <scope>NUCLEOTIDE SEQUENCE [LARGE SCALE GENOMIC DNA]</scope>
    <source>
        <strain evidence="3">cv. AP13</strain>
    </source>
</reference>
<comment type="caution">
    <text evidence="2">The sequence shown here is derived from an EMBL/GenBank/DDBJ whole genome shotgun (WGS) entry which is preliminary data.</text>
</comment>
<dbReference type="EMBL" id="CM029047">
    <property type="protein sequence ID" value="KAG2583599.1"/>
    <property type="molecule type" value="Genomic_DNA"/>
</dbReference>
<sequence>MHVDARGPQPRPPRCQAEPLPGERLPRRGHTALRVATTTRSTPLECEASSFDDIWAHDNVAAGLLQGKVPKLALIDSNNHDVVYFVQDTARFALDVRARRVLACEDARWTVFSTIPYSSTPASSMPGSR</sequence>
<dbReference type="Proteomes" id="UP000823388">
    <property type="component" value="Chromosome 6K"/>
</dbReference>
<feature type="region of interest" description="Disordered" evidence="1">
    <location>
        <begin position="1"/>
        <end position="39"/>
    </location>
</feature>
<name>A0A8T0RFT6_PANVG</name>
<protein>
    <submittedName>
        <fullName evidence="2">Uncharacterized protein</fullName>
    </submittedName>
</protein>
<dbReference type="PANTHER" id="PTHR33086">
    <property type="entry name" value="OS05G0468200 PROTEIN-RELATED"/>
    <property type="match status" value="1"/>
</dbReference>
<keyword evidence="3" id="KW-1185">Reference proteome</keyword>
<proteinExistence type="predicted"/>
<dbReference type="AlphaFoldDB" id="A0A8T0RFT6"/>
<evidence type="ECO:0000256" key="1">
    <source>
        <dbReference type="SAM" id="MobiDB-lite"/>
    </source>
</evidence>
<organism evidence="2 3">
    <name type="scientific">Panicum virgatum</name>
    <name type="common">Blackwell switchgrass</name>
    <dbReference type="NCBI Taxonomy" id="38727"/>
    <lineage>
        <taxon>Eukaryota</taxon>
        <taxon>Viridiplantae</taxon>
        <taxon>Streptophyta</taxon>
        <taxon>Embryophyta</taxon>
        <taxon>Tracheophyta</taxon>
        <taxon>Spermatophyta</taxon>
        <taxon>Magnoliopsida</taxon>
        <taxon>Liliopsida</taxon>
        <taxon>Poales</taxon>
        <taxon>Poaceae</taxon>
        <taxon>PACMAD clade</taxon>
        <taxon>Panicoideae</taxon>
        <taxon>Panicodae</taxon>
        <taxon>Paniceae</taxon>
        <taxon>Panicinae</taxon>
        <taxon>Panicum</taxon>
        <taxon>Panicum sect. Hiantes</taxon>
    </lineage>
</organism>
<accession>A0A8T0RFT6</accession>
<evidence type="ECO:0000313" key="2">
    <source>
        <dbReference type="EMBL" id="KAG2583599.1"/>
    </source>
</evidence>
<evidence type="ECO:0000313" key="3">
    <source>
        <dbReference type="Proteomes" id="UP000823388"/>
    </source>
</evidence>
<dbReference type="PANTHER" id="PTHR33086:SF58">
    <property type="entry name" value="DUF1618 DOMAIN-CONTAINING PROTEIN"/>
    <property type="match status" value="1"/>
</dbReference>